<dbReference type="Proteomes" id="UP001213799">
    <property type="component" value="Unassembled WGS sequence"/>
</dbReference>
<sequence length="92" mass="10224">MTVLNVFYIFFCACCSLAAPVPLSPRANEDSVVGKLLRLAVEKGAETALKIGGVVLLFLFIRDLFTFGFWWGRVEVLRSRDSSRRPDSAAIK</sequence>
<feature type="chain" id="PRO_5042025462" evidence="2">
    <location>
        <begin position="19"/>
        <end position="92"/>
    </location>
</feature>
<keyword evidence="2" id="KW-0732">Signal</keyword>
<dbReference type="EMBL" id="JAQJAE010000004">
    <property type="protein sequence ID" value="KAJ5598152.1"/>
    <property type="molecule type" value="Genomic_DNA"/>
</dbReference>
<keyword evidence="4" id="KW-1185">Reference proteome</keyword>
<organism evidence="3 4">
    <name type="scientific">Penicillium hordei</name>
    <dbReference type="NCBI Taxonomy" id="40994"/>
    <lineage>
        <taxon>Eukaryota</taxon>
        <taxon>Fungi</taxon>
        <taxon>Dikarya</taxon>
        <taxon>Ascomycota</taxon>
        <taxon>Pezizomycotina</taxon>
        <taxon>Eurotiomycetes</taxon>
        <taxon>Eurotiomycetidae</taxon>
        <taxon>Eurotiales</taxon>
        <taxon>Aspergillaceae</taxon>
        <taxon>Penicillium</taxon>
    </lineage>
</organism>
<dbReference type="AlphaFoldDB" id="A0AAD6E041"/>
<keyword evidence="1" id="KW-0812">Transmembrane</keyword>
<reference evidence="3" key="2">
    <citation type="submission" date="2023-01" db="EMBL/GenBank/DDBJ databases">
        <authorList>
            <person name="Petersen C."/>
        </authorList>
    </citation>
    <scope>NUCLEOTIDE SEQUENCE</scope>
    <source>
        <strain evidence="3">IBT 12815</strain>
    </source>
</reference>
<comment type="caution">
    <text evidence="3">The sequence shown here is derived from an EMBL/GenBank/DDBJ whole genome shotgun (WGS) entry which is preliminary data.</text>
</comment>
<evidence type="ECO:0000256" key="2">
    <source>
        <dbReference type="SAM" id="SignalP"/>
    </source>
</evidence>
<evidence type="ECO:0000313" key="4">
    <source>
        <dbReference type="Proteomes" id="UP001213799"/>
    </source>
</evidence>
<evidence type="ECO:0000256" key="1">
    <source>
        <dbReference type="SAM" id="Phobius"/>
    </source>
</evidence>
<keyword evidence="1" id="KW-0472">Membrane</keyword>
<name>A0AAD6E041_9EURO</name>
<reference evidence="3" key="1">
    <citation type="journal article" date="2023" name="IMA Fungus">
        <title>Comparative genomic study of the Penicillium genus elucidates a diverse pangenome and 15 lateral gene transfer events.</title>
        <authorList>
            <person name="Petersen C."/>
            <person name="Sorensen T."/>
            <person name="Nielsen M.R."/>
            <person name="Sondergaard T.E."/>
            <person name="Sorensen J.L."/>
            <person name="Fitzpatrick D.A."/>
            <person name="Frisvad J.C."/>
            <person name="Nielsen K.L."/>
        </authorList>
    </citation>
    <scope>NUCLEOTIDE SEQUENCE</scope>
    <source>
        <strain evidence="3">IBT 12815</strain>
    </source>
</reference>
<protein>
    <submittedName>
        <fullName evidence="3">Uncharacterized protein</fullName>
    </submittedName>
</protein>
<dbReference type="GeneID" id="81589533"/>
<proteinExistence type="predicted"/>
<accession>A0AAD6E041</accession>
<feature type="signal peptide" evidence="2">
    <location>
        <begin position="1"/>
        <end position="18"/>
    </location>
</feature>
<gene>
    <name evidence="3" type="ORF">N7537_008236</name>
</gene>
<keyword evidence="1" id="KW-1133">Transmembrane helix</keyword>
<evidence type="ECO:0000313" key="3">
    <source>
        <dbReference type="EMBL" id="KAJ5598152.1"/>
    </source>
</evidence>
<dbReference type="RefSeq" id="XP_056751367.1">
    <property type="nucleotide sequence ID" value="XM_056899291.1"/>
</dbReference>
<feature type="transmembrane region" description="Helical" evidence="1">
    <location>
        <begin position="51"/>
        <end position="71"/>
    </location>
</feature>